<evidence type="ECO:0000256" key="1">
    <source>
        <dbReference type="SAM" id="MobiDB-lite"/>
    </source>
</evidence>
<sequence length="427" mass="47951">MMIDETESSSFKGRSQLEDGMEDTEKDQEDSIYLSSEEKLRIYQPWVFSIIVKKDLSVVVQGNSSISTYFTKLKSLWDELDALNTFIACSCDCICGSKEKGVKAHQDERLLQFLMGLNETFIGVRSNILLSSPLPNIDQAYSLVIQDEKQREIHASPNYPGESTSFLVGNVGSRRFDDYKAQQGNFSKKSTMTCNYCKKVGHNIYQCYKLHGFPPNFKFTKNKRYQKGAMKMNQNARGKIDATANITCASKAKFLNSHAYLFIDNLTVSEPSSHTSDSLSTTSPRDSSISPNNPVIDDLLRKSSRITRTPEYLKDYVCNALQLTDVTPTTNTSKVNTTIIGKSVSAQVAEVADEDEEQQSKRQTPKNQDIETERTPQKFRSQINDVIDDVIKNQKINEKPQMENSKAATTVAAKILTPILPPIDLPP</sequence>
<feature type="region of interest" description="Disordered" evidence="1">
    <location>
        <begin position="270"/>
        <end position="296"/>
    </location>
</feature>
<feature type="compositionally biased region" description="Low complexity" evidence="1">
    <location>
        <begin position="270"/>
        <end position="283"/>
    </location>
</feature>
<dbReference type="OrthoDB" id="1296147at2759"/>
<dbReference type="GO" id="GO:0003676">
    <property type="term" value="F:nucleic acid binding"/>
    <property type="evidence" value="ECO:0007669"/>
    <property type="project" value="InterPro"/>
</dbReference>
<accession>A0A9J5XQT6</accession>
<feature type="compositionally biased region" description="Polar residues" evidence="1">
    <location>
        <begin position="284"/>
        <end position="293"/>
    </location>
</feature>
<protein>
    <submittedName>
        <fullName evidence="2">Uncharacterized protein</fullName>
    </submittedName>
</protein>
<feature type="region of interest" description="Disordered" evidence="1">
    <location>
        <begin position="352"/>
        <end position="377"/>
    </location>
</feature>
<name>A0A9J5XQT6_SOLCO</name>
<feature type="compositionally biased region" description="Acidic residues" evidence="1">
    <location>
        <begin position="19"/>
        <end position="30"/>
    </location>
</feature>
<organism evidence="2 3">
    <name type="scientific">Solanum commersonii</name>
    <name type="common">Commerson's wild potato</name>
    <name type="synonym">Commerson's nightshade</name>
    <dbReference type="NCBI Taxonomy" id="4109"/>
    <lineage>
        <taxon>Eukaryota</taxon>
        <taxon>Viridiplantae</taxon>
        <taxon>Streptophyta</taxon>
        <taxon>Embryophyta</taxon>
        <taxon>Tracheophyta</taxon>
        <taxon>Spermatophyta</taxon>
        <taxon>Magnoliopsida</taxon>
        <taxon>eudicotyledons</taxon>
        <taxon>Gunneridae</taxon>
        <taxon>Pentapetalae</taxon>
        <taxon>asterids</taxon>
        <taxon>lamiids</taxon>
        <taxon>Solanales</taxon>
        <taxon>Solanaceae</taxon>
        <taxon>Solanoideae</taxon>
        <taxon>Solaneae</taxon>
        <taxon>Solanum</taxon>
    </lineage>
</organism>
<dbReference type="InterPro" id="IPR036875">
    <property type="entry name" value="Znf_CCHC_sf"/>
</dbReference>
<evidence type="ECO:0000313" key="2">
    <source>
        <dbReference type="EMBL" id="KAG5589887.1"/>
    </source>
</evidence>
<comment type="caution">
    <text evidence="2">The sequence shown here is derived from an EMBL/GenBank/DDBJ whole genome shotgun (WGS) entry which is preliminary data.</text>
</comment>
<reference evidence="2 3" key="1">
    <citation type="submission" date="2020-09" db="EMBL/GenBank/DDBJ databases">
        <title>De no assembly of potato wild relative species, Solanum commersonii.</title>
        <authorList>
            <person name="Cho K."/>
        </authorList>
    </citation>
    <scope>NUCLEOTIDE SEQUENCE [LARGE SCALE GENOMIC DNA]</scope>
    <source>
        <strain evidence="2">LZ3.2</strain>
        <tissue evidence="2">Leaf</tissue>
    </source>
</reference>
<dbReference type="PANTHER" id="PTHR34222:SF33">
    <property type="entry name" value="RETROTRANSPOSON GAG DOMAIN-CONTAINING PROTEIN"/>
    <property type="match status" value="1"/>
</dbReference>
<evidence type="ECO:0000313" key="3">
    <source>
        <dbReference type="Proteomes" id="UP000824120"/>
    </source>
</evidence>
<dbReference type="PANTHER" id="PTHR34222">
    <property type="entry name" value="GAG_PRE-INTEGRS DOMAIN-CONTAINING PROTEIN"/>
    <property type="match status" value="1"/>
</dbReference>
<dbReference type="AlphaFoldDB" id="A0A9J5XQT6"/>
<proteinExistence type="predicted"/>
<dbReference type="Proteomes" id="UP000824120">
    <property type="component" value="Chromosome 8"/>
</dbReference>
<dbReference type="SUPFAM" id="SSF57756">
    <property type="entry name" value="Retrovirus zinc finger-like domains"/>
    <property type="match status" value="1"/>
</dbReference>
<gene>
    <name evidence="2" type="ORF">H5410_040401</name>
</gene>
<keyword evidence="3" id="KW-1185">Reference proteome</keyword>
<dbReference type="EMBL" id="JACXVP010000008">
    <property type="protein sequence ID" value="KAG5589887.1"/>
    <property type="molecule type" value="Genomic_DNA"/>
</dbReference>
<feature type="region of interest" description="Disordered" evidence="1">
    <location>
        <begin position="1"/>
        <end position="30"/>
    </location>
</feature>
<dbReference type="GO" id="GO:0008270">
    <property type="term" value="F:zinc ion binding"/>
    <property type="evidence" value="ECO:0007669"/>
    <property type="project" value="InterPro"/>
</dbReference>